<dbReference type="AlphaFoldDB" id="A0A9Q8WIC8"/>
<dbReference type="Proteomes" id="UP000830671">
    <property type="component" value="Chromosome 4"/>
</dbReference>
<name>A0A9Q8WIC8_9PEZI</name>
<dbReference type="EMBL" id="CP019476">
    <property type="protein sequence ID" value="UQC83887.1"/>
    <property type="molecule type" value="Genomic_DNA"/>
</dbReference>
<feature type="region of interest" description="Disordered" evidence="1">
    <location>
        <begin position="108"/>
        <end position="129"/>
    </location>
</feature>
<dbReference type="KEGG" id="clup:CLUP02_09383"/>
<dbReference type="GeneID" id="73343371"/>
<dbReference type="RefSeq" id="XP_049145505.1">
    <property type="nucleotide sequence ID" value="XM_049288361.1"/>
</dbReference>
<organism evidence="2 3">
    <name type="scientific">Colletotrichum lupini</name>
    <dbReference type="NCBI Taxonomy" id="145971"/>
    <lineage>
        <taxon>Eukaryota</taxon>
        <taxon>Fungi</taxon>
        <taxon>Dikarya</taxon>
        <taxon>Ascomycota</taxon>
        <taxon>Pezizomycotina</taxon>
        <taxon>Sordariomycetes</taxon>
        <taxon>Hypocreomycetidae</taxon>
        <taxon>Glomerellales</taxon>
        <taxon>Glomerellaceae</taxon>
        <taxon>Colletotrichum</taxon>
        <taxon>Colletotrichum acutatum species complex</taxon>
    </lineage>
</organism>
<evidence type="ECO:0000313" key="2">
    <source>
        <dbReference type="EMBL" id="UQC83887.1"/>
    </source>
</evidence>
<gene>
    <name evidence="2" type="ORF">CLUP02_09383</name>
</gene>
<sequence>MNGTKKGKKGTLGANVQVVAVEIDLDDAVSVKRGPYSVPYSVKIPYINSNLTPGIIDVNDSKAGRKRQERLVVSSTIKSGSTIPVPCCSSSVGPDGCPAVQTSMLTSGKQRNGTAAQQQVLSQPRPRSTLPPLNDMHIRICSDCPLESTATCITAQSIQLPLGFFQDIVHPFDYLSHTAPNNEMPCVYNDNQQPPRDTCVARLEHCRGPSARFFRTSPLDGGRACICAPCIMLHLLRILAPVTGMTELASVHQDTCNGQSDVTRSSEPSWSTDPYLNQSDSSHQADETQIQATDD</sequence>
<keyword evidence="3" id="KW-1185">Reference proteome</keyword>
<evidence type="ECO:0000313" key="3">
    <source>
        <dbReference type="Proteomes" id="UP000830671"/>
    </source>
</evidence>
<proteinExistence type="predicted"/>
<feature type="region of interest" description="Disordered" evidence="1">
    <location>
        <begin position="255"/>
        <end position="295"/>
    </location>
</feature>
<protein>
    <submittedName>
        <fullName evidence="2">Uncharacterized protein</fullName>
    </submittedName>
</protein>
<evidence type="ECO:0000256" key="1">
    <source>
        <dbReference type="SAM" id="MobiDB-lite"/>
    </source>
</evidence>
<feature type="compositionally biased region" description="Polar residues" evidence="1">
    <location>
        <begin position="108"/>
        <end position="126"/>
    </location>
</feature>
<reference evidence="2" key="1">
    <citation type="journal article" date="2021" name="Mol. Plant Microbe Interact.">
        <title>Complete Genome Sequence of the Plant-Pathogenic Fungus Colletotrichum lupini.</title>
        <authorList>
            <person name="Baroncelli R."/>
            <person name="Pensec F."/>
            <person name="Da Lio D."/>
            <person name="Boufleur T."/>
            <person name="Vicente I."/>
            <person name="Sarrocco S."/>
            <person name="Picot A."/>
            <person name="Baraldi E."/>
            <person name="Sukno S."/>
            <person name="Thon M."/>
            <person name="Le Floch G."/>
        </authorList>
    </citation>
    <scope>NUCLEOTIDE SEQUENCE</scope>
    <source>
        <strain evidence="2">IMI 504893</strain>
    </source>
</reference>
<accession>A0A9Q8WIC8</accession>